<sequence length="180" mass="20716">MNLLAQTTNRVPWQRLTTAYGRGTDIPRLMETGQYEEIANLIEHQSTLWQATPWALLILLRELAKQKPDKVSSKEVQLYLAVASAITVDHMDSQDTVGTMNELLDEKYLWPEDEDEDELLWEEEEPPGYAKEAFFSYYYFSYLLLKDAIPIYTAIMNGNDKLAPAIRELLLLLEPEGVSE</sequence>
<dbReference type="Proteomes" id="UP000028123">
    <property type="component" value="Unassembled WGS sequence"/>
</dbReference>
<dbReference type="OrthoDB" id="2653009at2"/>
<comment type="caution">
    <text evidence="1">The sequence shown here is derived from an EMBL/GenBank/DDBJ whole genome shotgun (WGS) entry which is preliminary data.</text>
</comment>
<organism evidence="1 2">
    <name type="scientific">Paenibacillus tyrfis</name>
    <dbReference type="NCBI Taxonomy" id="1501230"/>
    <lineage>
        <taxon>Bacteria</taxon>
        <taxon>Bacillati</taxon>
        <taxon>Bacillota</taxon>
        <taxon>Bacilli</taxon>
        <taxon>Bacillales</taxon>
        <taxon>Paenibacillaceae</taxon>
        <taxon>Paenibacillus</taxon>
    </lineage>
</organism>
<keyword evidence="2" id="KW-1185">Reference proteome</keyword>
<accession>A0A081NUU3</accession>
<reference evidence="1 2" key="1">
    <citation type="submission" date="2014-06" db="EMBL/GenBank/DDBJ databases">
        <title>Draft genome sequence of Paenibacillus sp. MSt1.</title>
        <authorList>
            <person name="Aw Y.K."/>
            <person name="Ong K.S."/>
            <person name="Gan H.M."/>
            <person name="Lee S.M."/>
        </authorList>
    </citation>
    <scope>NUCLEOTIDE SEQUENCE [LARGE SCALE GENOMIC DNA]</scope>
    <source>
        <strain evidence="1 2">MSt1</strain>
    </source>
</reference>
<protein>
    <submittedName>
        <fullName evidence="1">Uncharacterized protein</fullName>
    </submittedName>
</protein>
<gene>
    <name evidence="1" type="ORF">ET33_26915</name>
</gene>
<dbReference type="AlphaFoldDB" id="A0A081NUU3"/>
<evidence type="ECO:0000313" key="1">
    <source>
        <dbReference type="EMBL" id="KEQ22216.1"/>
    </source>
</evidence>
<proteinExistence type="predicted"/>
<dbReference type="RefSeq" id="WP_036691882.1">
    <property type="nucleotide sequence ID" value="NZ_JNVM01000041.1"/>
</dbReference>
<dbReference type="eggNOG" id="ENOG502ZQM0">
    <property type="taxonomic scope" value="Bacteria"/>
</dbReference>
<name>A0A081NUU3_9BACL</name>
<evidence type="ECO:0000313" key="2">
    <source>
        <dbReference type="Proteomes" id="UP000028123"/>
    </source>
</evidence>
<dbReference type="EMBL" id="JNVM01000041">
    <property type="protein sequence ID" value="KEQ22216.1"/>
    <property type="molecule type" value="Genomic_DNA"/>
</dbReference>